<feature type="region of interest" description="Disordered" evidence="7">
    <location>
        <begin position="39"/>
        <end position="71"/>
    </location>
</feature>
<feature type="region of interest" description="Disordered" evidence="7">
    <location>
        <begin position="92"/>
        <end position="122"/>
    </location>
</feature>
<evidence type="ECO:0000256" key="1">
    <source>
        <dbReference type="ARBA" id="ARBA00004123"/>
    </source>
</evidence>
<evidence type="ECO:0000313" key="9">
    <source>
        <dbReference type="EMBL" id="KAK9677263.1"/>
    </source>
</evidence>
<gene>
    <name evidence="9" type="ORF">RND81_11G131600</name>
</gene>
<keyword evidence="5" id="KW-0804">Transcription</keyword>
<dbReference type="PANTHER" id="PTHR31677">
    <property type="entry name" value="AP2 DOMAIN CLASS TRANSCRIPTION FACTOR"/>
    <property type="match status" value="1"/>
</dbReference>
<evidence type="ECO:0000256" key="2">
    <source>
        <dbReference type="ARBA" id="ARBA00022745"/>
    </source>
</evidence>
<dbReference type="SMART" id="SM00380">
    <property type="entry name" value="AP2"/>
    <property type="match status" value="1"/>
</dbReference>
<protein>
    <recommendedName>
        <fullName evidence="8">AP2/ERF domain-containing protein</fullName>
    </recommendedName>
</protein>
<name>A0AAW1HLC6_SAPOF</name>
<keyword evidence="10" id="KW-1185">Reference proteome</keyword>
<comment type="caution">
    <text evidence="9">The sequence shown here is derived from an EMBL/GenBank/DDBJ whole genome shotgun (WGS) entry which is preliminary data.</text>
</comment>
<proteinExistence type="predicted"/>
<evidence type="ECO:0000256" key="7">
    <source>
        <dbReference type="SAM" id="MobiDB-lite"/>
    </source>
</evidence>
<dbReference type="GO" id="GO:0005634">
    <property type="term" value="C:nucleus"/>
    <property type="evidence" value="ECO:0007669"/>
    <property type="project" value="UniProtKB-SubCell"/>
</dbReference>
<evidence type="ECO:0000256" key="4">
    <source>
        <dbReference type="ARBA" id="ARBA00023125"/>
    </source>
</evidence>
<dbReference type="GO" id="GO:0003700">
    <property type="term" value="F:DNA-binding transcription factor activity"/>
    <property type="evidence" value="ECO:0007669"/>
    <property type="project" value="InterPro"/>
</dbReference>
<dbReference type="InterPro" id="IPR016177">
    <property type="entry name" value="DNA-bd_dom_sf"/>
</dbReference>
<dbReference type="PROSITE" id="PS51032">
    <property type="entry name" value="AP2_ERF"/>
    <property type="match status" value="1"/>
</dbReference>
<organism evidence="9 10">
    <name type="scientific">Saponaria officinalis</name>
    <name type="common">Common soapwort</name>
    <name type="synonym">Lychnis saponaria</name>
    <dbReference type="NCBI Taxonomy" id="3572"/>
    <lineage>
        <taxon>Eukaryota</taxon>
        <taxon>Viridiplantae</taxon>
        <taxon>Streptophyta</taxon>
        <taxon>Embryophyta</taxon>
        <taxon>Tracheophyta</taxon>
        <taxon>Spermatophyta</taxon>
        <taxon>Magnoliopsida</taxon>
        <taxon>eudicotyledons</taxon>
        <taxon>Gunneridae</taxon>
        <taxon>Pentapetalae</taxon>
        <taxon>Caryophyllales</taxon>
        <taxon>Caryophyllaceae</taxon>
        <taxon>Caryophylleae</taxon>
        <taxon>Saponaria</taxon>
    </lineage>
</organism>
<dbReference type="GO" id="GO:0009873">
    <property type="term" value="P:ethylene-activated signaling pathway"/>
    <property type="evidence" value="ECO:0007669"/>
    <property type="project" value="UniProtKB-KW"/>
</dbReference>
<evidence type="ECO:0000313" key="10">
    <source>
        <dbReference type="Proteomes" id="UP001443914"/>
    </source>
</evidence>
<dbReference type="PANTHER" id="PTHR31677:SF75">
    <property type="entry name" value="ETHYLENE-RESPONSIVE TRANSCRIPTION FACTOR ERF084"/>
    <property type="match status" value="1"/>
</dbReference>
<keyword evidence="2" id="KW-0936">Ethylene signaling pathway</keyword>
<feature type="compositionally biased region" description="Polar residues" evidence="7">
    <location>
        <begin position="53"/>
        <end position="67"/>
    </location>
</feature>
<reference evidence="9" key="1">
    <citation type="submission" date="2024-03" db="EMBL/GenBank/DDBJ databases">
        <title>WGS assembly of Saponaria officinalis var. Norfolk2.</title>
        <authorList>
            <person name="Jenkins J."/>
            <person name="Shu S."/>
            <person name="Grimwood J."/>
            <person name="Barry K."/>
            <person name="Goodstein D."/>
            <person name="Schmutz J."/>
            <person name="Leebens-Mack J."/>
            <person name="Osbourn A."/>
        </authorList>
    </citation>
    <scope>NUCLEOTIDE SEQUENCE [LARGE SCALE GENOMIC DNA]</scope>
    <source>
        <strain evidence="9">JIC</strain>
    </source>
</reference>
<dbReference type="SUPFAM" id="SSF54171">
    <property type="entry name" value="DNA-binding domain"/>
    <property type="match status" value="1"/>
</dbReference>
<sequence length="275" mass="30952">MKPHASSLETYLSPTWYFDDYPFWHTQFHYDPLTPNTPLTNQTFRNGNLREGNVSSSPPLTLQNPNTETPPSPTHNVLDGIAAVVGEHILFGTTTNKPNVSKREPKREPKSKKRFETSIEKKGVSSMDEKSYRGVRKRPWGRWSAEIRDRVGKCRHWLGTFDTPEEAARAYDAAARRLRGSKAKTNFNIAPLVPALPHVGPGTQTSSSSSLSSYCEQKCKRVSNCMQRNNNNNNNNNNRKKCQVVTSMAQLITRNHGMGDQGLLELDLKLGLLND</sequence>
<feature type="domain" description="AP2/ERF" evidence="8">
    <location>
        <begin position="131"/>
        <end position="188"/>
    </location>
</feature>
<dbReference type="AlphaFoldDB" id="A0AAW1HLC6"/>
<dbReference type="InterPro" id="IPR001471">
    <property type="entry name" value="AP2/ERF_dom"/>
</dbReference>
<comment type="subcellular location">
    <subcellularLocation>
        <location evidence="1">Nucleus</location>
    </subcellularLocation>
</comment>
<evidence type="ECO:0000259" key="8">
    <source>
        <dbReference type="PROSITE" id="PS51032"/>
    </source>
</evidence>
<dbReference type="PRINTS" id="PR00367">
    <property type="entry name" value="ETHRSPELEMNT"/>
</dbReference>
<dbReference type="GO" id="GO:0003677">
    <property type="term" value="F:DNA binding"/>
    <property type="evidence" value="ECO:0007669"/>
    <property type="project" value="UniProtKB-KW"/>
</dbReference>
<dbReference type="Proteomes" id="UP001443914">
    <property type="component" value="Unassembled WGS sequence"/>
</dbReference>
<dbReference type="Pfam" id="PF00847">
    <property type="entry name" value="AP2"/>
    <property type="match status" value="1"/>
</dbReference>
<keyword evidence="3" id="KW-0805">Transcription regulation</keyword>
<dbReference type="EMBL" id="JBDFQZ010000011">
    <property type="protein sequence ID" value="KAK9677263.1"/>
    <property type="molecule type" value="Genomic_DNA"/>
</dbReference>
<feature type="compositionally biased region" description="Basic and acidic residues" evidence="7">
    <location>
        <begin position="101"/>
        <end position="122"/>
    </location>
</feature>
<accession>A0AAW1HLC6</accession>
<evidence type="ECO:0000256" key="5">
    <source>
        <dbReference type="ARBA" id="ARBA00023163"/>
    </source>
</evidence>
<dbReference type="Gene3D" id="3.30.730.10">
    <property type="entry name" value="AP2/ERF domain"/>
    <property type="match status" value="1"/>
</dbReference>
<keyword evidence="4" id="KW-0238">DNA-binding</keyword>
<evidence type="ECO:0000256" key="6">
    <source>
        <dbReference type="ARBA" id="ARBA00023242"/>
    </source>
</evidence>
<keyword evidence="6" id="KW-0539">Nucleus</keyword>
<dbReference type="CDD" id="cd00018">
    <property type="entry name" value="AP2"/>
    <property type="match status" value="1"/>
</dbReference>
<dbReference type="FunFam" id="3.30.730.10:FF:000001">
    <property type="entry name" value="Ethylene-responsive transcription factor 2"/>
    <property type="match status" value="1"/>
</dbReference>
<dbReference type="InterPro" id="IPR036955">
    <property type="entry name" value="AP2/ERF_dom_sf"/>
</dbReference>
<evidence type="ECO:0000256" key="3">
    <source>
        <dbReference type="ARBA" id="ARBA00023015"/>
    </source>
</evidence>